<keyword evidence="1" id="KW-0812">Transmembrane</keyword>
<keyword evidence="1" id="KW-0472">Membrane</keyword>
<organism evidence="2">
    <name type="scientific">marine sediment metagenome</name>
    <dbReference type="NCBI Taxonomy" id="412755"/>
    <lineage>
        <taxon>unclassified sequences</taxon>
        <taxon>metagenomes</taxon>
        <taxon>ecological metagenomes</taxon>
    </lineage>
</organism>
<evidence type="ECO:0000313" key="2">
    <source>
        <dbReference type="EMBL" id="KKL53621.1"/>
    </source>
</evidence>
<dbReference type="AlphaFoldDB" id="A0A0F9DIH3"/>
<evidence type="ECO:0000256" key="1">
    <source>
        <dbReference type="SAM" id="Phobius"/>
    </source>
</evidence>
<dbReference type="EMBL" id="LAZR01031482">
    <property type="protein sequence ID" value="KKL53621.1"/>
    <property type="molecule type" value="Genomic_DNA"/>
</dbReference>
<proteinExistence type="predicted"/>
<reference evidence="2" key="1">
    <citation type="journal article" date="2015" name="Nature">
        <title>Complex archaea that bridge the gap between prokaryotes and eukaryotes.</title>
        <authorList>
            <person name="Spang A."/>
            <person name="Saw J.H."/>
            <person name="Jorgensen S.L."/>
            <person name="Zaremba-Niedzwiedzka K."/>
            <person name="Martijn J."/>
            <person name="Lind A.E."/>
            <person name="van Eijk R."/>
            <person name="Schleper C."/>
            <person name="Guy L."/>
            <person name="Ettema T.J."/>
        </authorList>
    </citation>
    <scope>NUCLEOTIDE SEQUENCE</scope>
</reference>
<feature type="transmembrane region" description="Helical" evidence="1">
    <location>
        <begin position="41"/>
        <end position="58"/>
    </location>
</feature>
<name>A0A0F9DIH3_9ZZZZ</name>
<feature type="non-terminal residue" evidence="2">
    <location>
        <position position="72"/>
    </location>
</feature>
<keyword evidence="1" id="KW-1133">Transmembrane helix</keyword>
<protein>
    <submittedName>
        <fullName evidence="2">Uncharacterized protein</fullName>
    </submittedName>
</protein>
<gene>
    <name evidence="2" type="ORF">LCGC14_2273580</name>
</gene>
<accession>A0A0F9DIH3</accession>
<sequence>MEISFWKRWLKFNIYKKLWSLTPINRPFTYALRDLYHKAEFVWIIGLVAVGVWMGHNFEWLEVLRIMGIFTI</sequence>
<comment type="caution">
    <text evidence="2">The sequence shown here is derived from an EMBL/GenBank/DDBJ whole genome shotgun (WGS) entry which is preliminary data.</text>
</comment>